<dbReference type="PATRIC" id="fig|70996.4.peg.3464"/>
<comment type="caution">
    <text evidence="1">The sequence shown here is derived from an EMBL/GenBank/DDBJ whole genome shotgun (WGS) entry which is preliminary data.</text>
</comment>
<dbReference type="PANTHER" id="PTHR35145:SF1">
    <property type="entry name" value="CYTOPLASMIC PROTEIN"/>
    <property type="match status" value="1"/>
</dbReference>
<gene>
    <name evidence="1" type="ORF">SE18_14165</name>
</gene>
<dbReference type="Pfam" id="PF04237">
    <property type="entry name" value="YjbR"/>
    <property type="match status" value="1"/>
</dbReference>
<dbReference type="InterPro" id="IPR058532">
    <property type="entry name" value="YjbR/MT2646/Rv2570-like"/>
</dbReference>
<proteinExistence type="predicted"/>
<dbReference type="AlphaFoldDB" id="A0A0P6YRY6"/>
<organism evidence="1 2">
    <name type="scientific">Herpetosiphon geysericola</name>
    <dbReference type="NCBI Taxonomy" id="70996"/>
    <lineage>
        <taxon>Bacteria</taxon>
        <taxon>Bacillati</taxon>
        <taxon>Chloroflexota</taxon>
        <taxon>Chloroflexia</taxon>
        <taxon>Herpetosiphonales</taxon>
        <taxon>Herpetosiphonaceae</taxon>
        <taxon>Herpetosiphon</taxon>
    </lineage>
</organism>
<dbReference type="OrthoDB" id="9789813at2"/>
<dbReference type="PANTHER" id="PTHR35145">
    <property type="entry name" value="CYTOPLASMIC PROTEIN-RELATED"/>
    <property type="match status" value="1"/>
</dbReference>
<sequence>MSNHVDYAQARSYCLSLDDVVEDHPFGPEPLVFKIGDERGKIFALLTQGESATISLKCDPDRAEMLREQYPAITAGYHLNKRHWNTIVLDGSVPDEECLALISHSYDLVRSKRRKAKA</sequence>
<dbReference type="SUPFAM" id="SSF142906">
    <property type="entry name" value="YjbR-like"/>
    <property type="match status" value="1"/>
</dbReference>
<evidence type="ECO:0000313" key="1">
    <source>
        <dbReference type="EMBL" id="KPL86028.1"/>
    </source>
</evidence>
<dbReference type="InterPro" id="IPR007351">
    <property type="entry name" value="YjbR"/>
</dbReference>
<dbReference type="RefSeq" id="WP_054535113.1">
    <property type="nucleotide sequence ID" value="NZ_LGKP01000022.1"/>
</dbReference>
<reference evidence="1 2" key="1">
    <citation type="submission" date="2015-07" db="EMBL/GenBank/DDBJ databases">
        <title>Whole genome sequence of Herpetosiphon geysericola DSM 7119.</title>
        <authorList>
            <person name="Hemp J."/>
            <person name="Ward L.M."/>
            <person name="Pace L.A."/>
            <person name="Fischer W.W."/>
        </authorList>
    </citation>
    <scope>NUCLEOTIDE SEQUENCE [LARGE SCALE GENOMIC DNA]</scope>
    <source>
        <strain evidence="1 2">DSM 7119</strain>
    </source>
</reference>
<dbReference type="InterPro" id="IPR038056">
    <property type="entry name" value="YjbR-like_sf"/>
</dbReference>
<dbReference type="Gene3D" id="3.90.1150.30">
    <property type="match status" value="1"/>
</dbReference>
<accession>A0A0P6YRY6</accession>
<keyword evidence="2" id="KW-1185">Reference proteome</keyword>
<protein>
    <submittedName>
        <fullName evidence="1">MmcQ-like protein</fullName>
    </submittedName>
</protein>
<dbReference type="Proteomes" id="UP000050277">
    <property type="component" value="Unassembled WGS sequence"/>
</dbReference>
<name>A0A0P6YRY6_9CHLR</name>
<evidence type="ECO:0000313" key="2">
    <source>
        <dbReference type="Proteomes" id="UP000050277"/>
    </source>
</evidence>
<dbReference type="EMBL" id="LGKP01000022">
    <property type="protein sequence ID" value="KPL86028.1"/>
    <property type="molecule type" value="Genomic_DNA"/>
</dbReference>
<dbReference type="STRING" id="70996.SE18_14165"/>